<gene>
    <name evidence="1" type="ORF">CINCED_3A013741</name>
</gene>
<dbReference type="OrthoDB" id="7331456at2759"/>
<dbReference type="AlphaFoldDB" id="A0A5E4NT50"/>
<protein>
    <submittedName>
        <fullName evidence="1">P-loop containing nucleoside triphosphate hydrolase,Archaeal primase DnaG/twinkle, TOPRIM domain</fullName>
    </submittedName>
</protein>
<dbReference type="Gene3D" id="3.40.1360.10">
    <property type="match status" value="1"/>
</dbReference>
<organism evidence="1 2">
    <name type="scientific">Cinara cedri</name>
    <dbReference type="NCBI Taxonomy" id="506608"/>
    <lineage>
        <taxon>Eukaryota</taxon>
        <taxon>Metazoa</taxon>
        <taxon>Ecdysozoa</taxon>
        <taxon>Arthropoda</taxon>
        <taxon>Hexapoda</taxon>
        <taxon>Insecta</taxon>
        <taxon>Pterygota</taxon>
        <taxon>Neoptera</taxon>
        <taxon>Paraneoptera</taxon>
        <taxon>Hemiptera</taxon>
        <taxon>Sternorrhyncha</taxon>
        <taxon>Aphidomorpha</taxon>
        <taxon>Aphidoidea</taxon>
        <taxon>Aphididae</taxon>
        <taxon>Lachninae</taxon>
        <taxon>Cinara</taxon>
    </lineage>
</organism>
<reference evidence="1 2" key="1">
    <citation type="submission" date="2019-08" db="EMBL/GenBank/DDBJ databases">
        <authorList>
            <person name="Alioto T."/>
            <person name="Alioto T."/>
            <person name="Gomez Garrido J."/>
        </authorList>
    </citation>
    <scope>NUCLEOTIDE SEQUENCE [LARGE SCALE GENOMIC DNA]</scope>
</reference>
<dbReference type="GO" id="GO:0016787">
    <property type="term" value="F:hydrolase activity"/>
    <property type="evidence" value="ECO:0007669"/>
    <property type="project" value="UniProtKB-KW"/>
</dbReference>
<evidence type="ECO:0000313" key="1">
    <source>
        <dbReference type="EMBL" id="VVC46365.1"/>
    </source>
</evidence>
<keyword evidence="2" id="KW-1185">Reference proteome</keyword>
<dbReference type="InterPro" id="IPR034154">
    <property type="entry name" value="TOPRIM_DnaG/twinkle"/>
</dbReference>
<evidence type="ECO:0000313" key="2">
    <source>
        <dbReference type="Proteomes" id="UP000325440"/>
    </source>
</evidence>
<name>A0A5E4NT50_9HEMI</name>
<dbReference type="Gene3D" id="3.40.50.300">
    <property type="entry name" value="P-loop containing nucleotide triphosphate hydrolases"/>
    <property type="match status" value="1"/>
</dbReference>
<dbReference type="SUPFAM" id="SSF52540">
    <property type="entry name" value="P-loop containing nucleoside triphosphate hydrolases"/>
    <property type="match status" value="1"/>
</dbReference>
<dbReference type="Pfam" id="PF13155">
    <property type="entry name" value="Toprim_2"/>
    <property type="match status" value="1"/>
</dbReference>
<accession>A0A5E4NT50</accession>
<proteinExistence type="predicted"/>
<dbReference type="InterPro" id="IPR027417">
    <property type="entry name" value="P-loop_NTPase"/>
</dbReference>
<dbReference type="EMBL" id="CABPRJ010002480">
    <property type="protein sequence ID" value="VVC46365.1"/>
    <property type="molecule type" value="Genomic_DNA"/>
</dbReference>
<dbReference type="CDD" id="cd01029">
    <property type="entry name" value="TOPRIM_primases"/>
    <property type="match status" value="1"/>
</dbReference>
<dbReference type="Proteomes" id="UP000325440">
    <property type="component" value="Unassembled WGS sequence"/>
</dbReference>
<keyword evidence="1" id="KW-0378">Hydrolase</keyword>
<sequence length="484" mass="55047">MDFWNITENFLWKDSKHVLGIKSLLLHNIKPCLSHLFQNGKFYKKKLFIADVQKDQIIVDMKAGNWSSLATGKSGDVISLWARITGQAKLSKVINSISEWLNVEIFTYFDESREDIIYVYFYNTNCCYTWNSKTCSSDISFPKPLFNIPEIIESERVVVVKGEKCAKRLMHQCITATTVMFGTDKSIDETDFSLLNGKQVIIWPDNNEAGKQYAEKIANKLSHCSILNIPEGKKDGWNAIDAIAEGIDINQLLISNNAVAKDNISAFSVKQYLHDKSPIPRDIIFPRILTPGGLLVFGGSPKVGKTDFLISWLTYMSAGIPFFDMVPAKPLKIFYIQTDVGYHYMRERLQQLKIDNKLLNLVESNFAITSGAQLLLDKNNINKVYNTVKQFFNPTEVDIIVIDSLRNVFNYRNENDNDVMYAFLQDRVEKLRSTINSNAGVILTHNINKKLPKENPFQSLSGASSLRNVYTSGMLMLKPIEEKN</sequence>
<dbReference type="Pfam" id="PF13481">
    <property type="entry name" value="AAA_25"/>
    <property type="match status" value="1"/>
</dbReference>